<evidence type="ECO:0000256" key="7">
    <source>
        <dbReference type="SAM" id="MobiDB-lite"/>
    </source>
</evidence>
<dbReference type="GO" id="GO:0000978">
    <property type="term" value="F:RNA polymerase II cis-regulatory region sequence-specific DNA binding"/>
    <property type="evidence" value="ECO:0007669"/>
    <property type="project" value="TreeGrafter"/>
</dbReference>
<dbReference type="AlphaFoldDB" id="A0AAW0YU97"/>
<evidence type="ECO:0000259" key="8">
    <source>
        <dbReference type="PROSITE" id="PS50039"/>
    </source>
</evidence>
<dbReference type="EMBL" id="JBCAWK010000012">
    <property type="protein sequence ID" value="KAK8845557.1"/>
    <property type="molecule type" value="Genomic_DNA"/>
</dbReference>
<feature type="region of interest" description="Disordered" evidence="7">
    <location>
        <begin position="1"/>
        <end position="42"/>
    </location>
</feature>
<dbReference type="InterPro" id="IPR001766">
    <property type="entry name" value="Fork_head_dom"/>
</dbReference>
<evidence type="ECO:0000256" key="2">
    <source>
        <dbReference type="ARBA" id="ARBA00023015"/>
    </source>
</evidence>
<comment type="caution">
    <text evidence="9">The sequence shown here is derived from an EMBL/GenBank/DDBJ whole genome shotgun (WGS) entry which is preliminary data.</text>
</comment>
<accession>A0AAW0YU97</accession>
<dbReference type="SMART" id="SM00339">
    <property type="entry name" value="FH"/>
    <property type="match status" value="1"/>
</dbReference>
<name>A0AAW0YU97_9TREE</name>
<dbReference type="GO" id="GO:0005634">
    <property type="term" value="C:nucleus"/>
    <property type="evidence" value="ECO:0007669"/>
    <property type="project" value="UniProtKB-SubCell"/>
</dbReference>
<keyword evidence="4" id="KW-0804">Transcription</keyword>
<keyword evidence="10" id="KW-1185">Reference proteome</keyword>
<evidence type="ECO:0000313" key="10">
    <source>
        <dbReference type="Proteomes" id="UP001388673"/>
    </source>
</evidence>
<dbReference type="InterPro" id="IPR030456">
    <property type="entry name" value="TF_fork_head_CS_2"/>
</dbReference>
<feature type="compositionally biased region" description="Low complexity" evidence="7">
    <location>
        <begin position="788"/>
        <end position="798"/>
    </location>
</feature>
<dbReference type="GO" id="GO:0000981">
    <property type="term" value="F:DNA-binding transcription factor activity, RNA polymerase II-specific"/>
    <property type="evidence" value="ECO:0007669"/>
    <property type="project" value="TreeGrafter"/>
</dbReference>
<dbReference type="Proteomes" id="UP001388673">
    <property type="component" value="Unassembled WGS sequence"/>
</dbReference>
<dbReference type="PROSITE" id="PS50039">
    <property type="entry name" value="FORK_HEAD_3"/>
    <property type="match status" value="1"/>
</dbReference>
<dbReference type="PANTHER" id="PTHR45881">
    <property type="entry name" value="CHECKPOINT SUPPRESSOR 1-LIKE, ISOFORM A-RELATED"/>
    <property type="match status" value="1"/>
</dbReference>
<evidence type="ECO:0000313" key="9">
    <source>
        <dbReference type="EMBL" id="KAK8845557.1"/>
    </source>
</evidence>
<keyword evidence="2" id="KW-0805">Transcription regulation</keyword>
<evidence type="ECO:0000256" key="6">
    <source>
        <dbReference type="PROSITE-ProRule" id="PRU00089"/>
    </source>
</evidence>
<organism evidence="9 10">
    <name type="scientific">Kwoniella newhampshirensis</name>
    <dbReference type="NCBI Taxonomy" id="1651941"/>
    <lineage>
        <taxon>Eukaryota</taxon>
        <taxon>Fungi</taxon>
        <taxon>Dikarya</taxon>
        <taxon>Basidiomycota</taxon>
        <taxon>Agaricomycotina</taxon>
        <taxon>Tremellomycetes</taxon>
        <taxon>Tremellales</taxon>
        <taxon>Cryptococcaceae</taxon>
        <taxon>Kwoniella</taxon>
    </lineage>
</organism>
<dbReference type="PRINTS" id="PR00053">
    <property type="entry name" value="FORKHEAD"/>
</dbReference>
<dbReference type="Gene3D" id="1.10.10.10">
    <property type="entry name" value="Winged helix-like DNA-binding domain superfamily/Winged helix DNA-binding domain"/>
    <property type="match status" value="1"/>
</dbReference>
<feature type="region of interest" description="Disordered" evidence="7">
    <location>
        <begin position="408"/>
        <end position="430"/>
    </location>
</feature>
<dbReference type="SUPFAM" id="SSF46785">
    <property type="entry name" value="Winged helix' DNA-binding domain"/>
    <property type="match status" value="1"/>
</dbReference>
<feature type="compositionally biased region" description="Low complexity" evidence="7">
    <location>
        <begin position="344"/>
        <end position="364"/>
    </location>
</feature>
<feature type="region of interest" description="Disordered" evidence="7">
    <location>
        <begin position="309"/>
        <end position="394"/>
    </location>
</feature>
<feature type="region of interest" description="Disordered" evidence="7">
    <location>
        <begin position="934"/>
        <end position="975"/>
    </location>
</feature>
<dbReference type="InterPro" id="IPR036390">
    <property type="entry name" value="WH_DNA-bd_sf"/>
</dbReference>
<feature type="DNA-binding region" description="Fork-head" evidence="6">
    <location>
        <begin position="454"/>
        <end position="545"/>
    </location>
</feature>
<evidence type="ECO:0000256" key="5">
    <source>
        <dbReference type="ARBA" id="ARBA00023242"/>
    </source>
</evidence>
<dbReference type="InterPro" id="IPR036388">
    <property type="entry name" value="WH-like_DNA-bd_sf"/>
</dbReference>
<feature type="domain" description="Fork-head" evidence="8">
    <location>
        <begin position="454"/>
        <end position="545"/>
    </location>
</feature>
<feature type="compositionally biased region" description="Polar residues" evidence="7">
    <location>
        <begin position="32"/>
        <end position="42"/>
    </location>
</feature>
<keyword evidence="3 6" id="KW-0238">DNA-binding</keyword>
<reference evidence="9 10" key="1">
    <citation type="journal article" date="2024" name="bioRxiv">
        <title>Comparative genomics of Cryptococcus and Kwoniella reveals pathogenesis evolution and contrasting karyotype dynamics via intercentromeric recombination or chromosome fusion.</title>
        <authorList>
            <person name="Coelho M.A."/>
            <person name="David-Palma M."/>
            <person name="Shea T."/>
            <person name="Bowers K."/>
            <person name="McGinley-Smith S."/>
            <person name="Mohammad A.W."/>
            <person name="Gnirke A."/>
            <person name="Yurkov A.M."/>
            <person name="Nowrousian M."/>
            <person name="Sun S."/>
            <person name="Cuomo C.A."/>
            <person name="Heitman J."/>
        </authorList>
    </citation>
    <scope>NUCLEOTIDE SEQUENCE [LARGE SCALE GENOMIC DNA]</scope>
    <source>
        <strain evidence="9 10">CBS 13917</strain>
    </source>
</reference>
<dbReference type="PROSITE" id="PS00658">
    <property type="entry name" value="FORK_HEAD_2"/>
    <property type="match status" value="1"/>
</dbReference>
<evidence type="ECO:0000256" key="3">
    <source>
        <dbReference type="ARBA" id="ARBA00023125"/>
    </source>
</evidence>
<protein>
    <recommendedName>
        <fullName evidence="8">Fork-head domain-containing protein</fullName>
    </recommendedName>
</protein>
<evidence type="ECO:0000256" key="1">
    <source>
        <dbReference type="ARBA" id="ARBA00004123"/>
    </source>
</evidence>
<gene>
    <name evidence="9" type="ORF">IAR55_006272</name>
</gene>
<comment type="subcellular location">
    <subcellularLocation>
        <location evidence="1 6">Nucleus</location>
    </subcellularLocation>
</comment>
<proteinExistence type="predicted"/>
<dbReference type="RefSeq" id="XP_066800365.1">
    <property type="nucleotide sequence ID" value="XM_066949357.1"/>
</dbReference>
<dbReference type="GeneID" id="92183530"/>
<evidence type="ECO:0000256" key="4">
    <source>
        <dbReference type="ARBA" id="ARBA00023163"/>
    </source>
</evidence>
<feature type="region of interest" description="Disordered" evidence="7">
    <location>
        <begin position="233"/>
        <end position="281"/>
    </location>
</feature>
<feature type="region of interest" description="Disordered" evidence="7">
    <location>
        <begin position="733"/>
        <end position="908"/>
    </location>
</feature>
<dbReference type="PANTHER" id="PTHR45881:SF1">
    <property type="entry name" value="FORK HEAD PROTEIN HOMOLOG 2"/>
    <property type="match status" value="1"/>
</dbReference>
<keyword evidence="5 6" id="KW-0539">Nucleus</keyword>
<dbReference type="CDD" id="cd00059">
    <property type="entry name" value="FH_FOX"/>
    <property type="match status" value="1"/>
</dbReference>
<sequence length="975" mass="107101">MSRPTSSASHHRPSGSGSSSMGGELMGRVHTFSPTPTASSSHHQVFYPQDHYMQHGVYPQQFDFRQGGYGGEMSGQMIAPYAGHQVAQGRMAIPLHGQHGNVMAINSGGRPGRTPVRSTPPPNGLDDCGPSPFLPEDETTPYLPAHFDTYGNISESPSMSHLQLPPNHLVSPTEQMNMARMAPQLMRNNSMPLMNHQPQQFALPVQRRGPPMQQTRPNMAHRQTMPAPIQRPGGLQRTASLHAPSRSGSPHIAGDIFDPVPPGASGSPVMRHQMHPPHPPQESMDMGWDLASYDHNYPVNGQGISPARALGPAPMQPQHFSPHREDLMITPQGNKTGYPDHIHSSATSSTAASSSTISSISDASVRSAQQQVKHRNLNSSDDENDSPTRGPSTSRAMMKMHLEEKKPLAAALTRPVRIPPKPVTSGGRTSAKFAKVAEDPGVEGVPAGPRPSERPGPSFACIIGQAILRCKAGGLSLEHIYRYVETAYPYFKTGDGAWRNSVRHNLSIHKMFETIPRTEMFPPGKGGIWIIHEEEKCHWPSEDKFIKNFPSSHPHHSVCRQTLHEKAKEQEAMEKAAKEGKVYVPKKGKKGRKLAVKEDEEDEIEMVRSSSLTELPLQRTDSQQGIAVPMEGSLSQIGEYSTTPQMSTKVLHPPPLAQHDFSEVADFDDDDGEFLPMNADDSDTTPVDVTPIEQPRNREDDLARQGIMVPPRFERKEKRRQLDLDDDNVFTSTKKVRVAEPLAPRHPIPQETVDRDLDDSFITPERERPVANGKIMSSAFKTPALVQSSSSPTSSPMPQTITRTTHHPSALQQAWTHDDMAESNSRDSSPARPMLESAFDFKPKTVRARNLAQEDEFVPTSTRHSPRAPPKTPVSRSSAATDKTPRLQHHLRTPSLSKTPMFFGGSPALPPPSASALLSTPMWEVGGCLDRLKDHLTGSPTRGSIRSPMPPTSPTRYAMLLDSGASPRKRRDVSL</sequence>
<dbReference type="KEGG" id="kne:92183530"/>
<feature type="compositionally biased region" description="Low complexity" evidence="7">
    <location>
        <begin position="14"/>
        <end position="23"/>
    </location>
</feature>
<dbReference type="Pfam" id="PF00250">
    <property type="entry name" value="Forkhead"/>
    <property type="match status" value="1"/>
</dbReference>